<evidence type="ECO:0000313" key="9">
    <source>
        <dbReference type="Proteomes" id="UP000182229"/>
    </source>
</evidence>
<organism evidence="8 9">
    <name type="scientific">Cystobacter ferrugineus</name>
    <dbReference type="NCBI Taxonomy" id="83449"/>
    <lineage>
        <taxon>Bacteria</taxon>
        <taxon>Pseudomonadati</taxon>
        <taxon>Myxococcota</taxon>
        <taxon>Myxococcia</taxon>
        <taxon>Myxococcales</taxon>
        <taxon>Cystobacterineae</taxon>
        <taxon>Archangiaceae</taxon>
        <taxon>Cystobacter</taxon>
    </lineage>
</organism>
<name>A0A1L9AXR9_9BACT</name>
<dbReference type="Proteomes" id="UP000182229">
    <property type="component" value="Unassembled WGS sequence"/>
</dbReference>
<keyword evidence="4 6" id="KW-0472">Membrane</keyword>
<dbReference type="InterPro" id="IPR006694">
    <property type="entry name" value="Fatty_acid_hydroxylase"/>
</dbReference>
<evidence type="ECO:0000256" key="2">
    <source>
        <dbReference type="ARBA" id="ARBA00022692"/>
    </source>
</evidence>
<dbReference type="EMBL" id="MPIN01000017">
    <property type="protein sequence ID" value="OJH34800.1"/>
    <property type="molecule type" value="Genomic_DNA"/>
</dbReference>
<comment type="subcellular location">
    <subcellularLocation>
        <location evidence="1">Membrane</location>
    </subcellularLocation>
</comment>
<dbReference type="GO" id="GO:0008610">
    <property type="term" value="P:lipid biosynthetic process"/>
    <property type="evidence" value="ECO:0007669"/>
    <property type="project" value="InterPro"/>
</dbReference>
<reference evidence="8 9" key="2">
    <citation type="submission" date="2016-12" db="EMBL/GenBank/DDBJ databases">
        <title>Draft Genome Sequence of Cystobacter ferrugineus Strain Cbfe23.</title>
        <authorList>
            <person name="Akbar S."/>
            <person name="Dowd S.E."/>
            <person name="Stevens D.C."/>
        </authorList>
    </citation>
    <scope>NUCLEOTIDE SEQUENCE [LARGE SCALE GENOMIC DNA]</scope>
    <source>
        <strain evidence="8 9">Cbfe23</strain>
    </source>
</reference>
<comment type="caution">
    <text evidence="8">The sequence shown here is derived from an EMBL/GenBank/DDBJ whole genome shotgun (WGS) entry which is preliminary data.</text>
</comment>
<feature type="domain" description="Fatty acid hydroxylase" evidence="7">
    <location>
        <begin position="116"/>
        <end position="246"/>
    </location>
</feature>
<dbReference type="GO" id="GO:0016491">
    <property type="term" value="F:oxidoreductase activity"/>
    <property type="evidence" value="ECO:0007669"/>
    <property type="project" value="InterPro"/>
</dbReference>
<dbReference type="RefSeq" id="WP_071904281.1">
    <property type="nucleotide sequence ID" value="NZ_MPIN01000017.1"/>
</dbReference>
<dbReference type="GO" id="GO:0005506">
    <property type="term" value="F:iron ion binding"/>
    <property type="evidence" value="ECO:0007669"/>
    <property type="project" value="InterPro"/>
</dbReference>
<dbReference type="AlphaFoldDB" id="A0A1L9AXR9"/>
<evidence type="ECO:0000256" key="3">
    <source>
        <dbReference type="ARBA" id="ARBA00022989"/>
    </source>
</evidence>
<evidence type="ECO:0000256" key="4">
    <source>
        <dbReference type="ARBA" id="ARBA00023136"/>
    </source>
</evidence>
<proteinExistence type="predicted"/>
<feature type="compositionally biased region" description="Pro residues" evidence="5">
    <location>
        <begin position="271"/>
        <end position="282"/>
    </location>
</feature>
<feature type="transmembrane region" description="Helical" evidence="6">
    <location>
        <begin position="106"/>
        <end position="128"/>
    </location>
</feature>
<dbReference type="InterPro" id="IPR050307">
    <property type="entry name" value="Sterol_Desaturase_Related"/>
</dbReference>
<dbReference type="GO" id="GO:0016020">
    <property type="term" value="C:membrane"/>
    <property type="evidence" value="ECO:0007669"/>
    <property type="project" value="UniProtKB-SubCell"/>
</dbReference>
<accession>A0A1L9AXR9</accession>
<evidence type="ECO:0000259" key="7">
    <source>
        <dbReference type="Pfam" id="PF04116"/>
    </source>
</evidence>
<evidence type="ECO:0000256" key="5">
    <source>
        <dbReference type="SAM" id="MobiDB-lite"/>
    </source>
</evidence>
<dbReference type="OrthoDB" id="9770329at2"/>
<keyword evidence="2 6" id="KW-0812">Transmembrane</keyword>
<gene>
    <name evidence="8" type="ORF">BON30_42370</name>
</gene>
<reference evidence="9" key="1">
    <citation type="submission" date="2016-11" db="EMBL/GenBank/DDBJ databases">
        <authorList>
            <person name="Shukria A."/>
            <person name="Stevens D.C."/>
        </authorList>
    </citation>
    <scope>NUCLEOTIDE SEQUENCE [LARGE SCALE GENOMIC DNA]</scope>
    <source>
        <strain evidence="9">Cbfe23</strain>
    </source>
</reference>
<dbReference type="Pfam" id="PF04116">
    <property type="entry name" value="FA_hydroxylase"/>
    <property type="match status" value="1"/>
</dbReference>
<feature type="transmembrane region" description="Helical" evidence="6">
    <location>
        <begin position="20"/>
        <end position="47"/>
    </location>
</feature>
<evidence type="ECO:0000313" key="8">
    <source>
        <dbReference type="EMBL" id="OJH34800.1"/>
    </source>
</evidence>
<feature type="transmembrane region" description="Helical" evidence="6">
    <location>
        <begin position="173"/>
        <end position="192"/>
    </location>
</feature>
<feature type="region of interest" description="Disordered" evidence="5">
    <location>
        <begin position="258"/>
        <end position="282"/>
    </location>
</feature>
<sequence length="282" mass="32506">MEGAIGFLKGFLAMYQDERFFLVGVCSTLLSVGAFLAFALPWTWVAYKNPESLRRYRVQGRDFPIKHWFWPSLGRLAINSLLSFLGLVLAWPLMRHLSGIHMGALPPWYVMVAQIAFFIVLDDFLYYWMHRALHTPWLYKHVHSVHHRITIPFALTGNYMHAVEFVATSTLVLIGPSLVGAHVVTLWAWIIFRQFEAADGHCGYDVPWNPGLLVPFYKGSAYHDFHHRRFFGNYAGFFSYLDKLFGGTYSKGYEEYRRAHQHGASVESKPQPQPQPQPQPEP</sequence>
<dbReference type="STRING" id="83449.BON30_42370"/>
<dbReference type="PANTHER" id="PTHR11863">
    <property type="entry name" value="STEROL DESATURASE"/>
    <property type="match status" value="1"/>
</dbReference>
<feature type="transmembrane region" description="Helical" evidence="6">
    <location>
        <begin position="68"/>
        <end position="94"/>
    </location>
</feature>
<keyword evidence="9" id="KW-1185">Reference proteome</keyword>
<keyword evidence="3 6" id="KW-1133">Transmembrane helix</keyword>
<evidence type="ECO:0000256" key="6">
    <source>
        <dbReference type="SAM" id="Phobius"/>
    </source>
</evidence>
<protein>
    <recommendedName>
        <fullName evidence="7">Fatty acid hydroxylase domain-containing protein</fullName>
    </recommendedName>
</protein>
<evidence type="ECO:0000256" key="1">
    <source>
        <dbReference type="ARBA" id="ARBA00004370"/>
    </source>
</evidence>